<accession>A0A974SGR7</accession>
<protein>
    <submittedName>
        <fullName evidence="1">Methyltransferase domain-containing protein</fullName>
    </submittedName>
</protein>
<dbReference type="InterPro" id="IPR010719">
    <property type="entry name" value="MnmM_MeTrfase"/>
</dbReference>
<keyword evidence="1" id="KW-0489">Methyltransferase</keyword>
<dbReference type="Proteomes" id="UP000595841">
    <property type="component" value="Chromosome"/>
</dbReference>
<dbReference type="PANTHER" id="PTHR35276">
    <property type="entry name" value="S-ADENOSYL-L-METHIONINE-DEPENDENT METHYLTRANSFERASES SUPERFAMILY PROTEIN"/>
    <property type="match status" value="1"/>
</dbReference>
<organism evidence="1 2">
    <name type="scientific">Paenibacillus sonchi</name>
    <dbReference type="NCBI Taxonomy" id="373687"/>
    <lineage>
        <taxon>Bacteria</taxon>
        <taxon>Bacillati</taxon>
        <taxon>Bacillota</taxon>
        <taxon>Bacilli</taxon>
        <taxon>Bacillales</taxon>
        <taxon>Paenibacillaceae</taxon>
        <taxon>Paenibacillus</taxon>
        <taxon>Paenibacillus sonchi group</taxon>
    </lineage>
</organism>
<dbReference type="CDD" id="cd02440">
    <property type="entry name" value="AdoMet_MTases"/>
    <property type="match status" value="1"/>
</dbReference>
<dbReference type="AlphaFoldDB" id="A0A974SGR7"/>
<dbReference type="GO" id="GO:0032259">
    <property type="term" value="P:methylation"/>
    <property type="evidence" value="ECO:0007669"/>
    <property type="project" value="UniProtKB-KW"/>
</dbReference>
<dbReference type="Gene3D" id="3.40.50.150">
    <property type="entry name" value="Vaccinia Virus protein VP39"/>
    <property type="match status" value="1"/>
</dbReference>
<dbReference type="EMBL" id="CP068595">
    <property type="protein sequence ID" value="QQZ63790.1"/>
    <property type="molecule type" value="Genomic_DNA"/>
</dbReference>
<dbReference type="SUPFAM" id="SSF53335">
    <property type="entry name" value="S-adenosyl-L-methionine-dependent methyltransferases"/>
    <property type="match status" value="1"/>
</dbReference>
<gene>
    <name evidence="1" type="ORF">JI735_15960</name>
</gene>
<reference evidence="1 2" key="1">
    <citation type="submission" date="2021-01" db="EMBL/GenBank/DDBJ databases">
        <title>Whole genome sequence of Paenibacillus sonchi LMG 24727 for comparative genomics.</title>
        <authorList>
            <person name="Lee G."/>
            <person name="Kim M.-J."/>
            <person name="Lim K."/>
            <person name="Shin J.-H."/>
        </authorList>
    </citation>
    <scope>NUCLEOTIDE SEQUENCE [LARGE SCALE GENOMIC DNA]</scope>
    <source>
        <strain evidence="1 2">LMG 24727</strain>
    </source>
</reference>
<sequence>MGFMSVLSFAHKLTEGRLQPGGRAIDATVGTGADTLFLAKAAGPRGGVYGFDIQPAALALAEERLRLAREEARAPLSPVTLLLQSHAAMAEAVPPDWRGTVSAVMFNLGYLPSGDADKTIITEPASTLAALEAALALLRPGGIITAVLYPGHEGGDREAAAVEAWAAGLPSRQAQAIVYRQLQRASAPYTLAVEKKKKRICRWPEPRWSTSTLGNGSRCFFFDGPDEEKPEFFKSAQNSK</sequence>
<evidence type="ECO:0000313" key="1">
    <source>
        <dbReference type="EMBL" id="QQZ63790.1"/>
    </source>
</evidence>
<dbReference type="GO" id="GO:0008168">
    <property type="term" value="F:methyltransferase activity"/>
    <property type="evidence" value="ECO:0007669"/>
    <property type="project" value="UniProtKB-KW"/>
</dbReference>
<evidence type="ECO:0000313" key="2">
    <source>
        <dbReference type="Proteomes" id="UP000595841"/>
    </source>
</evidence>
<name>A0A974SGR7_9BACL</name>
<keyword evidence="1" id="KW-0808">Transferase</keyword>
<proteinExistence type="predicted"/>
<dbReference type="Pfam" id="PF06962">
    <property type="entry name" value="rRNA_methylase"/>
    <property type="match status" value="1"/>
</dbReference>
<dbReference type="InterPro" id="IPR029063">
    <property type="entry name" value="SAM-dependent_MTases_sf"/>
</dbReference>
<dbReference type="KEGG" id="pson:JI735_15960"/>
<dbReference type="PANTHER" id="PTHR35276:SF1">
    <property type="entry name" value="TRNA (MNM(5)S(2)U34)-METHYLTRANSFERASE, CHLOROPLASTIC"/>
    <property type="match status" value="1"/>
</dbReference>
<keyword evidence="2" id="KW-1185">Reference proteome</keyword>